<dbReference type="Proteomes" id="UP001142175">
    <property type="component" value="Unassembled WGS sequence"/>
</dbReference>
<dbReference type="InterPro" id="IPR007492">
    <property type="entry name" value="LytTR_DNA-bd_dom"/>
</dbReference>
<sequence>MNPKTEVPTKPIQYKVLDNIHPGRIAIPTLEGFEILHVAKILRCEANGNYTKIIYDGNNFPIMVSRQLKCLENALLKSGFLRIHHSHLINPLYIKKILKSEGGQVEMEDGTKIRISKNKDEIIEILFNSFEKI</sequence>
<name>A0A9X2SZS5_9BACT</name>
<proteinExistence type="predicted"/>
<accession>A0A9X2SZS5</accession>
<dbReference type="GO" id="GO:0003677">
    <property type="term" value="F:DNA binding"/>
    <property type="evidence" value="ECO:0007669"/>
    <property type="project" value="InterPro"/>
</dbReference>
<evidence type="ECO:0000313" key="2">
    <source>
        <dbReference type="EMBL" id="MCR9014808.1"/>
    </source>
</evidence>
<dbReference type="Gene3D" id="2.40.50.1020">
    <property type="entry name" value="LytTr DNA-binding domain"/>
    <property type="match status" value="1"/>
</dbReference>
<dbReference type="EMBL" id="JANSUY010000003">
    <property type="protein sequence ID" value="MCR9014808.1"/>
    <property type="molecule type" value="Genomic_DNA"/>
</dbReference>
<evidence type="ECO:0000259" key="1">
    <source>
        <dbReference type="SMART" id="SM00850"/>
    </source>
</evidence>
<gene>
    <name evidence="2" type="ORF">NU887_07140</name>
</gene>
<dbReference type="Pfam" id="PF04397">
    <property type="entry name" value="LytTR"/>
    <property type="match status" value="1"/>
</dbReference>
<comment type="caution">
    <text evidence="2">The sequence shown here is derived from an EMBL/GenBank/DDBJ whole genome shotgun (WGS) entry which is preliminary data.</text>
</comment>
<feature type="domain" description="HTH LytTR-type" evidence="1">
    <location>
        <begin position="31"/>
        <end position="127"/>
    </location>
</feature>
<protein>
    <submittedName>
        <fullName evidence="2">LytTR family transcriptional regulator</fullName>
    </submittedName>
</protein>
<dbReference type="AlphaFoldDB" id="A0A9X2SZS5"/>
<reference evidence="2" key="1">
    <citation type="submission" date="2022-08" db="EMBL/GenBank/DDBJ databases">
        <authorList>
            <person name="Zhang D."/>
        </authorList>
    </citation>
    <scope>NUCLEOTIDE SEQUENCE</scope>
    <source>
        <strain evidence="2">XJ19-11</strain>
    </source>
</reference>
<keyword evidence="3" id="KW-1185">Reference proteome</keyword>
<dbReference type="SMART" id="SM00850">
    <property type="entry name" value="LytTR"/>
    <property type="match status" value="1"/>
</dbReference>
<organism evidence="2 3">
    <name type="scientific">Aquiflexum gelatinilyticum</name>
    <dbReference type="NCBI Taxonomy" id="2961943"/>
    <lineage>
        <taxon>Bacteria</taxon>
        <taxon>Pseudomonadati</taxon>
        <taxon>Bacteroidota</taxon>
        <taxon>Cytophagia</taxon>
        <taxon>Cytophagales</taxon>
        <taxon>Cyclobacteriaceae</taxon>
        <taxon>Aquiflexum</taxon>
    </lineage>
</organism>
<evidence type="ECO:0000313" key="3">
    <source>
        <dbReference type="Proteomes" id="UP001142175"/>
    </source>
</evidence>